<keyword evidence="3" id="KW-1185">Reference proteome</keyword>
<evidence type="ECO:0000256" key="1">
    <source>
        <dbReference type="SAM" id="Phobius"/>
    </source>
</evidence>
<evidence type="ECO:0000313" key="2">
    <source>
        <dbReference type="EMBL" id="VDN27858.1"/>
    </source>
</evidence>
<keyword evidence="1" id="KW-0472">Membrane</keyword>
<keyword evidence="1" id="KW-1133">Transmembrane helix</keyword>
<dbReference type="WBParaSite" id="GPUH_0001644301-mRNA-1">
    <property type="protein sequence ID" value="GPUH_0001644301-mRNA-1"/>
    <property type="gene ID" value="GPUH_0001644301"/>
</dbReference>
<evidence type="ECO:0000313" key="3">
    <source>
        <dbReference type="Proteomes" id="UP000271098"/>
    </source>
</evidence>
<accession>A0A183E630</accession>
<keyword evidence="1" id="KW-0812">Transmembrane</keyword>
<dbReference type="AlphaFoldDB" id="A0A183E630"/>
<dbReference type="OrthoDB" id="5838901at2759"/>
<feature type="transmembrane region" description="Helical" evidence="1">
    <location>
        <begin position="50"/>
        <end position="69"/>
    </location>
</feature>
<proteinExistence type="predicted"/>
<feature type="transmembrane region" description="Helical" evidence="1">
    <location>
        <begin position="81"/>
        <end position="103"/>
    </location>
</feature>
<reference evidence="2 3" key="2">
    <citation type="submission" date="2018-11" db="EMBL/GenBank/DDBJ databases">
        <authorList>
            <consortium name="Pathogen Informatics"/>
        </authorList>
    </citation>
    <scope>NUCLEOTIDE SEQUENCE [LARGE SCALE GENOMIC DNA]</scope>
</reference>
<protein>
    <submittedName>
        <fullName evidence="4">MFS domain-containing protein</fullName>
    </submittedName>
</protein>
<evidence type="ECO:0000313" key="4">
    <source>
        <dbReference type="WBParaSite" id="GPUH_0001644301-mRNA-1"/>
    </source>
</evidence>
<gene>
    <name evidence="2" type="ORF">GPUH_LOCUS16420</name>
</gene>
<sequence>MVLDSGPPVACMGFSWLTSIISERSCAEYYNALNGNIFWQLNVVHVSSSLLSNTLIAVASMFGGAFGGFVDSFLNRLSWWYRLPAFAVSSLCLLSAVFALLGYRFDLFYGLIRIDFSKQEVTRVAVEKRNDNECYKYKKSQSDKFIECRREEGPRAAVLVRELYQKAFCPVQIASQS</sequence>
<reference evidence="4" key="1">
    <citation type="submission" date="2016-06" db="UniProtKB">
        <authorList>
            <consortium name="WormBaseParasite"/>
        </authorList>
    </citation>
    <scope>IDENTIFICATION</scope>
</reference>
<dbReference type="EMBL" id="UYRT01083735">
    <property type="protein sequence ID" value="VDN27858.1"/>
    <property type="molecule type" value="Genomic_DNA"/>
</dbReference>
<name>A0A183E630_9BILA</name>
<organism evidence="4">
    <name type="scientific">Gongylonema pulchrum</name>
    <dbReference type="NCBI Taxonomy" id="637853"/>
    <lineage>
        <taxon>Eukaryota</taxon>
        <taxon>Metazoa</taxon>
        <taxon>Ecdysozoa</taxon>
        <taxon>Nematoda</taxon>
        <taxon>Chromadorea</taxon>
        <taxon>Rhabditida</taxon>
        <taxon>Spirurina</taxon>
        <taxon>Spiruromorpha</taxon>
        <taxon>Spiruroidea</taxon>
        <taxon>Gongylonematidae</taxon>
        <taxon>Gongylonema</taxon>
    </lineage>
</organism>
<dbReference type="Proteomes" id="UP000271098">
    <property type="component" value="Unassembled WGS sequence"/>
</dbReference>